<evidence type="ECO:0000313" key="2">
    <source>
        <dbReference type="EMBL" id="KAK3509622.1"/>
    </source>
</evidence>
<dbReference type="Pfam" id="PF17919">
    <property type="entry name" value="RT_RNaseH_2"/>
    <property type="match status" value="1"/>
</dbReference>
<dbReference type="InterPro" id="IPR012337">
    <property type="entry name" value="RNaseH-like_sf"/>
</dbReference>
<dbReference type="FunFam" id="3.30.70.270:FF:000020">
    <property type="entry name" value="Transposon Tf2-6 polyprotein-like Protein"/>
    <property type="match status" value="1"/>
</dbReference>
<dbReference type="AlphaFoldDB" id="A0AAE0PX42"/>
<dbReference type="InterPro" id="IPR041577">
    <property type="entry name" value="RT_RNaseH_2"/>
</dbReference>
<comment type="caution">
    <text evidence="2">The sequence shown here is derived from an EMBL/GenBank/DDBJ whole genome shotgun (WGS) entry which is preliminary data.</text>
</comment>
<gene>
    <name evidence="2" type="ORF">QTP70_006807</name>
</gene>
<accession>A0AAE0PX42</accession>
<organism evidence="2 3">
    <name type="scientific">Hemibagrus guttatus</name>
    <dbReference type="NCBI Taxonomy" id="175788"/>
    <lineage>
        <taxon>Eukaryota</taxon>
        <taxon>Metazoa</taxon>
        <taxon>Chordata</taxon>
        <taxon>Craniata</taxon>
        <taxon>Vertebrata</taxon>
        <taxon>Euteleostomi</taxon>
        <taxon>Actinopterygii</taxon>
        <taxon>Neopterygii</taxon>
        <taxon>Teleostei</taxon>
        <taxon>Ostariophysi</taxon>
        <taxon>Siluriformes</taxon>
        <taxon>Bagridae</taxon>
        <taxon>Hemibagrus</taxon>
    </lineage>
</organism>
<dbReference type="EMBL" id="JAUCMX010000026">
    <property type="protein sequence ID" value="KAK3509622.1"/>
    <property type="molecule type" value="Genomic_DNA"/>
</dbReference>
<dbReference type="InterPro" id="IPR043502">
    <property type="entry name" value="DNA/RNA_pol_sf"/>
</dbReference>
<protein>
    <recommendedName>
        <fullName evidence="1">Integrase catalytic domain-containing protein</fullName>
    </recommendedName>
</protein>
<dbReference type="PANTHER" id="PTHR34072:SF42">
    <property type="entry name" value="INTEGRASE CATALYTIC DOMAIN-CONTAINING PROTEIN"/>
    <property type="match status" value="1"/>
</dbReference>
<dbReference type="InterPro" id="IPR043128">
    <property type="entry name" value="Rev_trsase/Diguanyl_cyclase"/>
</dbReference>
<dbReference type="SUPFAM" id="SSF53098">
    <property type="entry name" value="Ribonuclease H-like"/>
    <property type="match status" value="1"/>
</dbReference>
<proteinExistence type="predicted"/>
<dbReference type="Proteomes" id="UP001274896">
    <property type="component" value="Unassembled WGS sequence"/>
</dbReference>
<dbReference type="PANTHER" id="PTHR34072">
    <property type="entry name" value="ENZYMATIC POLYPROTEIN-RELATED"/>
    <property type="match status" value="1"/>
</dbReference>
<keyword evidence="3" id="KW-1185">Reference proteome</keyword>
<sequence length="324" mass="36997">MDWSKVKAVIDWPEPSTIKELQRFLGFANFYRRFIRNYSILASPLTAKKLSSSESARKAFEKLKNSFTTAPILCHPDHDTPFVVEVDASSSGIRAVLSQRQEYMGKLHPCALFSRKLTPAEANYVVGNRELLSIKAALEEWHHWLEGARHPFLVITDHRTTHLSCSSRQLPEGLLEPFHIPQRSWSHIAIDFITDLPSSQGFTTVMFTIDRFSKACKLIPLKGLPTAFEMATTLFHHVFRNYGLPEDIVSDQGPQFTSRVWTAFCKSLGISVSVSSGYYPQSNGQVEQLNQEIGRFLQTYCSSEQHRWSEFLPWAEYVQNSLIH</sequence>
<dbReference type="GO" id="GO:0015074">
    <property type="term" value="P:DNA integration"/>
    <property type="evidence" value="ECO:0007669"/>
    <property type="project" value="InterPro"/>
</dbReference>
<dbReference type="Pfam" id="PF00665">
    <property type="entry name" value="rve"/>
    <property type="match status" value="1"/>
</dbReference>
<dbReference type="Gene3D" id="3.30.420.10">
    <property type="entry name" value="Ribonuclease H-like superfamily/Ribonuclease H"/>
    <property type="match status" value="1"/>
</dbReference>
<dbReference type="PROSITE" id="PS50994">
    <property type="entry name" value="INTEGRASE"/>
    <property type="match status" value="1"/>
</dbReference>
<dbReference type="SUPFAM" id="SSF56672">
    <property type="entry name" value="DNA/RNA polymerases"/>
    <property type="match status" value="1"/>
</dbReference>
<evidence type="ECO:0000259" key="1">
    <source>
        <dbReference type="PROSITE" id="PS50994"/>
    </source>
</evidence>
<dbReference type="Gene3D" id="3.30.70.270">
    <property type="match status" value="1"/>
</dbReference>
<dbReference type="InterPro" id="IPR036397">
    <property type="entry name" value="RNaseH_sf"/>
</dbReference>
<reference evidence="2" key="1">
    <citation type="submission" date="2023-06" db="EMBL/GenBank/DDBJ databases">
        <title>Male Hemibagrus guttatus genome.</title>
        <authorList>
            <person name="Bian C."/>
        </authorList>
    </citation>
    <scope>NUCLEOTIDE SEQUENCE</scope>
    <source>
        <strain evidence="2">Male_cb2023</strain>
        <tissue evidence="2">Muscle</tissue>
    </source>
</reference>
<evidence type="ECO:0000313" key="3">
    <source>
        <dbReference type="Proteomes" id="UP001274896"/>
    </source>
</evidence>
<dbReference type="GO" id="GO:0003676">
    <property type="term" value="F:nucleic acid binding"/>
    <property type="evidence" value="ECO:0007669"/>
    <property type="project" value="InterPro"/>
</dbReference>
<name>A0AAE0PX42_9TELE</name>
<dbReference type="CDD" id="cd09274">
    <property type="entry name" value="RNase_HI_RT_Ty3"/>
    <property type="match status" value="1"/>
</dbReference>
<feature type="domain" description="Integrase catalytic" evidence="1">
    <location>
        <begin position="177"/>
        <end position="324"/>
    </location>
</feature>
<dbReference type="InterPro" id="IPR001584">
    <property type="entry name" value="Integrase_cat-core"/>
</dbReference>